<evidence type="ECO:0000256" key="1">
    <source>
        <dbReference type="SAM" id="MobiDB-lite"/>
    </source>
</evidence>
<name>A0A0A9GB71_ARUDO</name>
<dbReference type="AlphaFoldDB" id="A0A0A9GB71"/>
<feature type="compositionally biased region" description="Acidic residues" evidence="1">
    <location>
        <begin position="27"/>
        <end position="37"/>
    </location>
</feature>
<reference evidence="2" key="1">
    <citation type="submission" date="2014-09" db="EMBL/GenBank/DDBJ databases">
        <authorList>
            <person name="Magalhaes I.L.F."/>
            <person name="Oliveira U."/>
            <person name="Santos F.R."/>
            <person name="Vidigal T.H.D.A."/>
            <person name="Brescovit A.D."/>
            <person name="Santos A.J."/>
        </authorList>
    </citation>
    <scope>NUCLEOTIDE SEQUENCE</scope>
    <source>
        <tissue evidence="2">Shoot tissue taken approximately 20 cm above the soil surface</tissue>
    </source>
</reference>
<feature type="region of interest" description="Disordered" evidence="1">
    <location>
        <begin position="1"/>
        <end position="37"/>
    </location>
</feature>
<dbReference type="EMBL" id="GBRH01176169">
    <property type="protein sequence ID" value="JAE21727.1"/>
    <property type="molecule type" value="Transcribed_RNA"/>
</dbReference>
<sequence length="37" mass="4351">MARETQAAQSEPERSPRHWKRPKTEVEEVDGDEEEVL</sequence>
<protein>
    <submittedName>
        <fullName evidence="2">Uncharacterized protein</fullName>
    </submittedName>
</protein>
<feature type="compositionally biased region" description="Basic and acidic residues" evidence="1">
    <location>
        <begin position="11"/>
        <end position="26"/>
    </location>
</feature>
<proteinExistence type="predicted"/>
<organism evidence="2">
    <name type="scientific">Arundo donax</name>
    <name type="common">Giant reed</name>
    <name type="synonym">Donax arundinaceus</name>
    <dbReference type="NCBI Taxonomy" id="35708"/>
    <lineage>
        <taxon>Eukaryota</taxon>
        <taxon>Viridiplantae</taxon>
        <taxon>Streptophyta</taxon>
        <taxon>Embryophyta</taxon>
        <taxon>Tracheophyta</taxon>
        <taxon>Spermatophyta</taxon>
        <taxon>Magnoliopsida</taxon>
        <taxon>Liliopsida</taxon>
        <taxon>Poales</taxon>
        <taxon>Poaceae</taxon>
        <taxon>PACMAD clade</taxon>
        <taxon>Arundinoideae</taxon>
        <taxon>Arundineae</taxon>
        <taxon>Arundo</taxon>
    </lineage>
</organism>
<accession>A0A0A9GB71</accession>
<evidence type="ECO:0000313" key="2">
    <source>
        <dbReference type="EMBL" id="JAE21727.1"/>
    </source>
</evidence>
<reference evidence="2" key="2">
    <citation type="journal article" date="2015" name="Data Brief">
        <title>Shoot transcriptome of the giant reed, Arundo donax.</title>
        <authorList>
            <person name="Barrero R.A."/>
            <person name="Guerrero F.D."/>
            <person name="Moolhuijzen P."/>
            <person name="Goolsby J.A."/>
            <person name="Tidwell J."/>
            <person name="Bellgard S.E."/>
            <person name="Bellgard M.I."/>
        </authorList>
    </citation>
    <scope>NUCLEOTIDE SEQUENCE</scope>
    <source>
        <tissue evidence="2">Shoot tissue taken approximately 20 cm above the soil surface</tissue>
    </source>
</reference>